<reference evidence="7" key="1">
    <citation type="submission" date="2023-02" db="EMBL/GenBank/DDBJ databases">
        <title>Kitasatospora phosalacinea NBRC 14362.</title>
        <authorList>
            <person name="Ichikawa N."/>
            <person name="Sato H."/>
            <person name="Tonouchi N."/>
        </authorList>
    </citation>
    <scope>NUCLEOTIDE SEQUENCE</scope>
    <source>
        <strain evidence="7">NBRC 14362</strain>
    </source>
</reference>
<dbReference type="InterPro" id="IPR036259">
    <property type="entry name" value="MFS_trans_sf"/>
</dbReference>
<dbReference type="PANTHER" id="PTHR23513:SF11">
    <property type="entry name" value="STAPHYLOFERRIN A TRANSPORTER"/>
    <property type="match status" value="1"/>
</dbReference>
<evidence type="ECO:0000256" key="4">
    <source>
        <dbReference type="ARBA" id="ARBA00022989"/>
    </source>
</evidence>
<dbReference type="AlphaFoldDB" id="A0A9W6PCW9"/>
<sequence length="383" mass="39410">MSPLALAFGVLELTGSTAWLSAVLIASMAPMIATMILAGGIADRYRRDTVLCLTSLGAAASQAGVALVLLTHQHPALLLPLSASNGVFQALTTPTMRGIVPQLTSGSGIQQANSLLASARNATRLLGPSAAGLLTVSVGGGWAIAADACSFLLAAGCFSRMSLPDPPPRGEDSPTMSGELRQGWRYFSARPWIWSVTLAFAVFNAVNMGVWNILGPVIASETIGADGWGLVLSARGAGALLATVATLKLLVRRPMAPALCLMTLASAPMVLLGVHASTAWLASAAFAAGVAAEFFTVAWSTVWHVHVPERLLSRVSAYDEFGSFASIPAGQISVPLLAGVFGTATVAVAGGAVTVLAMLLPLLLPSLRGIELPLPKGKKSQRP</sequence>
<dbReference type="EMBL" id="BSRX01000007">
    <property type="protein sequence ID" value="GLW53514.1"/>
    <property type="molecule type" value="Genomic_DNA"/>
</dbReference>
<dbReference type="PANTHER" id="PTHR23513">
    <property type="entry name" value="INTEGRAL MEMBRANE EFFLUX PROTEIN-RELATED"/>
    <property type="match status" value="1"/>
</dbReference>
<dbReference type="GO" id="GO:0022857">
    <property type="term" value="F:transmembrane transporter activity"/>
    <property type="evidence" value="ECO:0007669"/>
    <property type="project" value="InterPro"/>
</dbReference>
<dbReference type="CDD" id="cd06173">
    <property type="entry name" value="MFS_MefA_like"/>
    <property type="match status" value="1"/>
</dbReference>
<comment type="subcellular location">
    <subcellularLocation>
        <location evidence="1">Cell membrane</location>
        <topology evidence="1">Multi-pass membrane protein</topology>
    </subcellularLocation>
</comment>
<evidence type="ECO:0000313" key="7">
    <source>
        <dbReference type="EMBL" id="GLW53514.1"/>
    </source>
</evidence>
<feature type="transmembrane region" description="Helical" evidence="6">
    <location>
        <begin position="336"/>
        <end position="364"/>
    </location>
</feature>
<dbReference type="InterPro" id="IPR011701">
    <property type="entry name" value="MFS"/>
</dbReference>
<feature type="transmembrane region" description="Helical" evidence="6">
    <location>
        <begin position="192"/>
        <end position="214"/>
    </location>
</feature>
<name>A0A9W6PCW9_9ACTN</name>
<feature type="transmembrane region" description="Helical" evidence="6">
    <location>
        <begin position="50"/>
        <end position="70"/>
    </location>
</feature>
<dbReference type="SUPFAM" id="SSF103473">
    <property type="entry name" value="MFS general substrate transporter"/>
    <property type="match status" value="1"/>
</dbReference>
<accession>A0A9W6PCW9</accession>
<evidence type="ECO:0000256" key="5">
    <source>
        <dbReference type="ARBA" id="ARBA00023136"/>
    </source>
</evidence>
<evidence type="ECO:0000256" key="3">
    <source>
        <dbReference type="ARBA" id="ARBA00022692"/>
    </source>
</evidence>
<keyword evidence="2" id="KW-1003">Cell membrane</keyword>
<organism evidence="7 8">
    <name type="scientific">Kitasatospora phosalacinea</name>
    <dbReference type="NCBI Taxonomy" id="2065"/>
    <lineage>
        <taxon>Bacteria</taxon>
        <taxon>Bacillati</taxon>
        <taxon>Actinomycetota</taxon>
        <taxon>Actinomycetes</taxon>
        <taxon>Kitasatosporales</taxon>
        <taxon>Streptomycetaceae</taxon>
        <taxon>Kitasatospora</taxon>
    </lineage>
</organism>
<dbReference type="Pfam" id="PF07690">
    <property type="entry name" value="MFS_1"/>
    <property type="match status" value="1"/>
</dbReference>
<feature type="transmembrane region" description="Helical" evidence="6">
    <location>
        <begin position="18"/>
        <end position="38"/>
    </location>
</feature>
<evidence type="ECO:0000256" key="1">
    <source>
        <dbReference type="ARBA" id="ARBA00004651"/>
    </source>
</evidence>
<evidence type="ECO:0000313" key="8">
    <source>
        <dbReference type="Proteomes" id="UP001165143"/>
    </source>
</evidence>
<proteinExistence type="predicted"/>
<feature type="transmembrane region" description="Helical" evidence="6">
    <location>
        <begin position="258"/>
        <end position="278"/>
    </location>
</feature>
<evidence type="ECO:0000256" key="2">
    <source>
        <dbReference type="ARBA" id="ARBA00022475"/>
    </source>
</evidence>
<dbReference type="GO" id="GO:0005886">
    <property type="term" value="C:plasma membrane"/>
    <property type="evidence" value="ECO:0007669"/>
    <property type="project" value="UniProtKB-SubCell"/>
</dbReference>
<keyword evidence="4 6" id="KW-1133">Transmembrane helix</keyword>
<feature type="transmembrane region" description="Helical" evidence="6">
    <location>
        <begin position="284"/>
        <end position="305"/>
    </location>
</feature>
<feature type="transmembrane region" description="Helical" evidence="6">
    <location>
        <begin position="130"/>
        <end position="154"/>
    </location>
</feature>
<comment type="caution">
    <text evidence="7">The sequence shown here is derived from an EMBL/GenBank/DDBJ whole genome shotgun (WGS) entry which is preliminary data.</text>
</comment>
<gene>
    <name evidence="7" type="ORF">Kpho01_15250</name>
</gene>
<keyword evidence="3 6" id="KW-0812">Transmembrane</keyword>
<keyword evidence="5 6" id="KW-0472">Membrane</keyword>
<evidence type="ECO:0000256" key="6">
    <source>
        <dbReference type="SAM" id="Phobius"/>
    </source>
</evidence>
<dbReference type="Proteomes" id="UP001165143">
    <property type="component" value="Unassembled WGS sequence"/>
</dbReference>
<dbReference type="Gene3D" id="1.20.1250.20">
    <property type="entry name" value="MFS general substrate transporter like domains"/>
    <property type="match status" value="1"/>
</dbReference>
<feature type="transmembrane region" description="Helical" evidence="6">
    <location>
        <begin position="234"/>
        <end position="251"/>
    </location>
</feature>
<protein>
    <submittedName>
        <fullName evidence="7">MFS transporter</fullName>
    </submittedName>
</protein>